<protein>
    <submittedName>
        <fullName evidence="1">Uncharacterized protein</fullName>
    </submittedName>
</protein>
<organism evidence="1 2">
    <name type="scientific">Hyalomma asiaticum</name>
    <name type="common">Tick</name>
    <dbReference type="NCBI Taxonomy" id="266040"/>
    <lineage>
        <taxon>Eukaryota</taxon>
        <taxon>Metazoa</taxon>
        <taxon>Ecdysozoa</taxon>
        <taxon>Arthropoda</taxon>
        <taxon>Chelicerata</taxon>
        <taxon>Arachnida</taxon>
        <taxon>Acari</taxon>
        <taxon>Parasitiformes</taxon>
        <taxon>Ixodida</taxon>
        <taxon>Ixodoidea</taxon>
        <taxon>Ixodidae</taxon>
        <taxon>Hyalomminae</taxon>
        <taxon>Hyalomma</taxon>
    </lineage>
</organism>
<comment type="caution">
    <text evidence="1">The sequence shown here is derived from an EMBL/GenBank/DDBJ whole genome shotgun (WGS) entry which is preliminary data.</text>
</comment>
<evidence type="ECO:0000313" key="2">
    <source>
        <dbReference type="Proteomes" id="UP000821845"/>
    </source>
</evidence>
<dbReference type="EMBL" id="CM023483">
    <property type="protein sequence ID" value="KAH6935838.1"/>
    <property type="molecule type" value="Genomic_DNA"/>
</dbReference>
<reference evidence="1" key="1">
    <citation type="submission" date="2020-05" db="EMBL/GenBank/DDBJ databases">
        <title>Large-scale comparative analyses of tick genomes elucidate their genetic diversity and vector capacities.</title>
        <authorList>
            <person name="Jia N."/>
            <person name="Wang J."/>
            <person name="Shi W."/>
            <person name="Du L."/>
            <person name="Sun Y."/>
            <person name="Zhan W."/>
            <person name="Jiang J."/>
            <person name="Wang Q."/>
            <person name="Zhang B."/>
            <person name="Ji P."/>
            <person name="Sakyi L.B."/>
            <person name="Cui X."/>
            <person name="Yuan T."/>
            <person name="Jiang B."/>
            <person name="Yang W."/>
            <person name="Lam T.T.-Y."/>
            <person name="Chang Q."/>
            <person name="Ding S."/>
            <person name="Wang X."/>
            <person name="Zhu J."/>
            <person name="Ruan X."/>
            <person name="Zhao L."/>
            <person name="Wei J."/>
            <person name="Que T."/>
            <person name="Du C."/>
            <person name="Cheng J."/>
            <person name="Dai P."/>
            <person name="Han X."/>
            <person name="Huang E."/>
            <person name="Gao Y."/>
            <person name="Liu J."/>
            <person name="Shao H."/>
            <person name="Ye R."/>
            <person name="Li L."/>
            <person name="Wei W."/>
            <person name="Wang X."/>
            <person name="Wang C."/>
            <person name="Yang T."/>
            <person name="Huo Q."/>
            <person name="Li W."/>
            <person name="Guo W."/>
            <person name="Chen H."/>
            <person name="Zhou L."/>
            <person name="Ni X."/>
            <person name="Tian J."/>
            <person name="Zhou Y."/>
            <person name="Sheng Y."/>
            <person name="Liu T."/>
            <person name="Pan Y."/>
            <person name="Xia L."/>
            <person name="Li J."/>
            <person name="Zhao F."/>
            <person name="Cao W."/>
        </authorList>
    </citation>
    <scope>NUCLEOTIDE SEQUENCE</scope>
    <source>
        <strain evidence="1">Hyas-2018</strain>
    </source>
</reference>
<sequence length="153" mass="16743">MAQRGSVDQSDDEDEFCTMFAMYEAALHQRRVQQLCVLEEIDAAEEEREAGQLSLLLCDLTPITSSDGRHVHDASGAWYATPDGTVVSVRSWSAPAGAASRKDHDAAARAAAEQHRSPVENSLAPRDTNDEETAANAALSIWQNLKQQFISKE</sequence>
<keyword evidence="2" id="KW-1185">Reference proteome</keyword>
<name>A0ACB7SPY0_HYAAI</name>
<gene>
    <name evidence="1" type="ORF">HPB50_010801</name>
</gene>
<accession>A0ACB7SPY0</accession>
<proteinExistence type="predicted"/>
<evidence type="ECO:0000313" key="1">
    <source>
        <dbReference type="EMBL" id="KAH6935838.1"/>
    </source>
</evidence>
<dbReference type="Proteomes" id="UP000821845">
    <property type="component" value="Chromosome 3"/>
</dbReference>